<proteinExistence type="predicted"/>
<evidence type="ECO:0008006" key="3">
    <source>
        <dbReference type="Google" id="ProtNLM"/>
    </source>
</evidence>
<dbReference type="KEGG" id="acy:Anacy_3783"/>
<evidence type="ECO:0000313" key="1">
    <source>
        <dbReference type="EMBL" id="AFZ59164.1"/>
    </source>
</evidence>
<dbReference type="SUPFAM" id="SSF53448">
    <property type="entry name" value="Nucleotide-diphospho-sugar transferases"/>
    <property type="match status" value="1"/>
</dbReference>
<dbReference type="PATRIC" id="fig|272123.3.peg.4111"/>
<dbReference type="eggNOG" id="COG1216">
    <property type="taxonomic scope" value="Bacteria"/>
</dbReference>
<dbReference type="CDD" id="cd00761">
    <property type="entry name" value="Glyco_tranf_GTA_type"/>
    <property type="match status" value="1"/>
</dbReference>
<accession>K9ZK65</accession>
<dbReference type="InterPro" id="IPR029044">
    <property type="entry name" value="Nucleotide-diphossugar_trans"/>
</dbReference>
<dbReference type="Proteomes" id="UP000010474">
    <property type="component" value="Chromosome"/>
</dbReference>
<dbReference type="AlphaFoldDB" id="K9ZK65"/>
<dbReference type="HOGENOM" id="CLU_885010_0_0_3"/>
<dbReference type="STRING" id="272123.Anacy_3783"/>
<organism evidence="1 2">
    <name type="scientific">Anabaena cylindrica (strain ATCC 27899 / PCC 7122)</name>
    <dbReference type="NCBI Taxonomy" id="272123"/>
    <lineage>
        <taxon>Bacteria</taxon>
        <taxon>Bacillati</taxon>
        <taxon>Cyanobacteriota</taxon>
        <taxon>Cyanophyceae</taxon>
        <taxon>Nostocales</taxon>
        <taxon>Nostocaceae</taxon>
        <taxon>Anabaena</taxon>
    </lineage>
</organism>
<gene>
    <name evidence="1" type="ordered locus">Anacy_3783</name>
</gene>
<evidence type="ECO:0000313" key="2">
    <source>
        <dbReference type="Proteomes" id="UP000010474"/>
    </source>
</evidence>
<reference evidence="2" key="1">
    <citation type="journal article" date="2013" name="Proc. Natl. Acad. Sci. U.S.A.">
        <title>Improving the coverage of the cyanobacterial phylum using diversity-driven genome sequencing.</title>
        <authorList>
            <person name="Shih P.M."/>
            <person name="Wu D."/>
            <person name="Latifi A."/>
            <person name="Axen S.D."/>
            <person name="Fewer D.P."/>
            <person name="Talla E."/>
            <person name="Calteau A."/>
            <person name="Cai F."/>
            <person name="Tandeau de Marsac N."/>
            <person name="Rippka R."/>
            <person name="Herdman M."/>
            <person name="Sivonen K."/>
            <person name="Coursin T."/>
            <person name="Laurent T."/>
            <person name="Goodwin L."/>
            <person name="Nolan M."/>
            <person name="Davenport K.W."/>
            <person name="Han C.S."/>
            <person name="Rubin E.M."/>
            <person name="Eisen J.A."/>
            <person name="Woyke T."/>
            <person name="Gugger M."/>
            <person name="Kerfeld C.A."/>
        </authorList>
    </citation>
    <scope>NUCLEOTIDE SEQUENCE [LARGE SCALE GENOMIC DNA]</scope>
    <source>
        <strain evidence="2">ATCC 27899 / PCC 7122</strain>
    </source>
</reference>
<dbReference type="EMBL" id="CP003659">
    <property type="protein sequence ID" value="AFZ59164.1"/>
    <property type="molecule type" value="Genomic_DNA"/>
</dbReference>
<name>K9ZK65_ANACC</name>
<sequence length="307" mass="35842">MSKINNPPSCTLSINICPTDLPFILYTVPHLVKMCRYPFIEKMLVIDTASMKRRYRKNFPIPSIDDLKTIAQKLVDQGFIDSIVMVDYSSNVKEPILRKHLGDQISWETHDFRDAPIYAYLFAYEIAKSDYFLHFDADMLLYQSEEYNWIEAGINCLKNNPDVLTVTPLPGPPDIALNLKQQQVQYTLDPRGFFAFKEFTARRYLLDRQKFNSVLPLPLSYISWKRKLISKFTRHSALERWEGMVTNKLLTSIYIRSDLASSKAWTLHALEHNHKFLELLPTIITRIESGEYPLEQAGHYDLLLNLW</sequence>
<protein>
    <recommendedName>
        <fullName evidence="3">Glycosyl transferase family 2</fullName>
    </recommendedName>
</protein>
<keyword evidence="2" id="KW-1185">Reference proteome</keyword>